<protein>
    <submittedName>
        <fullName evidence="2">Uncharacterized protein</fullName>
    </submittedName>
</protein>
<keyword evidence="1" id="KW-1133">Transmembrane helix</keyword>
<feature type="transmembrane region" description="Helical" evidence="1">
    <location>
        <begin position="367"/>
        <end position="389"/>
    </location>
</feature>
<evidence type="ECO:0000313" key="2">
    <source>
        <dbReference type="EMBL" id="EGB04751.1"/>
    </source>
</evidence>
<feature type="transmembrane region" description="Helical" evidence="1">
    <location>
        <begin position="401"/>
        <end position="422"/>
    </location>
</feature>
<gene>
    <name evidence="2" type="ORF">AURANDRAFT_66920</name>
</gene>
<accession>F0YJA0</accession>
<dbReference type="GeneID" id="20226002"/>
<organism evidence="3">
    <name type="scientific">Aureococcus anophagefferens</name>
    <name type="common">Harmful bloom alga</name>
    <dbReference type="NCBI Taxonomy" id="44056"/>
    <lineage>
        <taxon>Eukaryota</taxon>
        <taxon>Sar</taxon>
        <taxon>Stramenopiles</taxon>
        <taxon>Ochrophyta</taxon>
        <taxon>Pelagophyceae</taxon>
        <taxon>Pelagomonadales</taxon>
        <taxon>Pelagomonadaceae</taxon>
        <taxon>Aureococcus</taxon>
    </lineage>
</organism>
<reference evidence="2 3" key="1">
    <citation type="journal article" date="2011" name="Proc. Natl. Acad. Sci. U.S.A.">
        <title>Niche of harmful alga Aureococcus anophagefferens revealed through ecogenomics.</title>
        <authorList>
            <person name="Gobler C.J."/>
            <person name="Berry D.L."/>
            <person name="Dyhrman S.T."/>
            <person name="Wilhelm S.W."/>
            <person name="Salamov A."/>
            <person name="Lobanov A.V."/>
            <person name="Zhang Y."/>
            <person name="Collier J.L."/>
            <person name="Wurch L.L."/>
            <person name="Kustka A.B."/>
            <person name="Dill B.D."/>
            <person name="Shah M."/>
            <person name="VerBerkmoes N.C."/>
            <person name="Kuo A."/>
            <person name="Terry A."/>
            <person name="Pangilinan J."/>
            <person name="Lindquist E.A."/>
            <person name="Lucas S."/>
            <person name="Paulsen I.T."/>
            <person name="Hattenrath-Lehmann T.K."/>
            <person name="Talmage S.C."/>
            <person name="Walker E.A."/>
            <person name="Koch F."/>
            <person name="Burson A.M."/>
            <person name="Marcoval M.A."/>
            <person name="Tang Y.Z."/>
            <person name="Lecleir G.R."/>
            <person name="Coyne K.J."/>
            <person name="Berg G.M."/>
            <person name="Bertrand E.M."/>
            <person name="Saito M.A."/>
            <person name="Gladyshev V.N."/>
            <person name="Grigoriev I.V."/>
        </authorList>
    </citation>
    <scope>NUCLEOTIDE SEQUENCE [LARGE SCALE GENOMIC DNA]</scope>
    <source>
        <strain evidence="3">CCMP 1984</strain>
    </source>
</reference>
<dbReference type="AlphaFoldDB" id="F0YJA0"/>
<feature type="transmembrane region" description="Helical" evidence="1">
    <location>
        <begin position="434"/>
        <end position="454"/>
    </location>
</feature>
<evidence type="ECO:0000256" key="1">
    <source>
        <dbReference type="SAM" id="Phobius"/>
    </source>
</evidence>
<sequence length="499" mass="51003">MDWGASPSSWTCGFSEYTCTPGNGATDLRDCPAIYEDSIVVAPREMRSESEKRFEALMGEGGGDAAVPVAAVEHLEVGDAAPRATAIAVPDGPPPRAAPRGAFFASVGAMAEDAAAFRAWRDDHFPRQARAPAVVPPDFAAFCRGHDFATRGAYDAFVAAGGWAAYPGAVCAAVELDDLWEVDGGFRVAGRVVVSHYDGRVAAELDSRKLDRVAPAAPPRLALANARPAACDLAAAPGDDDARSPVFERAYALPAGLELAAPGDGAQFPFDVATPALRVALDADRAAGAAAFWLPVGGSLALNARLRGWDVRAPALAVADKVGDRPVLTLRLALSRRWRPHAAAAAALAGASALALLPYAVRPHRVAPRLVAGFLALLAVAAARAAAAARRPPAAARATALDAYGAACLAFAGATCVSHVAVRALPGGARGAADAASLAAFAAAWALGHAAVALRARRRAAAVAAAFGPAWDQAELLAPGAAPPDHVAARTRLPPVFPV</sequence>
<keyword evidence="3" id="KW-1185">Reference proteome</keyword>
<keyword evidence="1" id="KW-0472">Membrane</keyword>
<dbReference type="Proteomes" id="UP000002729">
    <property type="component" value="Unassembled WGS sequence"/>
</dbReference>
<evidence type="ECO:0000313" key="3">
    <source>
        <dbReference type="Proteomes" id="UP000002729"/>
    </source>
</evidence>
<name>F0YJA0_AURAN</name>
<dbReference type="RefSeq" id="XP_009040488.1">
    <property type="nucleotide sequence ID" value="XM_009042240.1"/>
</dbReference>
<dbReference type="EMBL" id="GL833147">
    <property type="protein sequence ID" value="EGB04751.1"/>
    <property type="molecule type" value="Genomic_DNA"/>
</dbReference>
<keyword evidence="1" id="KW-0812">Transmembrane</keyword>
<dbReference type="KEGG" id="aaf:AURANDRAFT_66920"/>
<proteinExistence type="predicted"/>
<dbReference type="InParanoid" id="F0YJA0"/>